<comment type="caution">
    <text evidence="2">The sequence shown here is derived from an EMBL/GenBank/DDBJ whole genome shotgun (WGS) entry which is preliminary data.</text>
</comment>
<dbReference type="Proteomes" id="UP000537260">
    <property type="component" value="Unassembled WGS sequence"/>
</dbReference>
<keyword evidence="3" id="KW-1185">Reference proteome</keyword>
<proteinExistence type="predicted"/>
<dbReference type="RefSeq" id="WP_179580224.1">
    <property type="nucleotide sequence ID" value="NZ_JACCFM010000001.1"/>
</dbReference>
<reference evidence="2 3" key="1">
    <citation type="submission" date="2020-07" db="EMBL/GenBank/DDBJ databases">
        <title>Sequencing the genomes of 1000 actinobacteria strains.</title>
        <authorList>
            <person name="Klenk H.-P."/>
        </authorList>
    </citation>
    <scope>NUCLEOTIDE SEQUENCE [LARGE SCALE GENOMIC DNA]</scope>
    <source>
        <strain evidence="2 3">LI1</strain>
    </source>
</reference>
<dbReference type="AlphaFoldDB" id="A0A7Z0J836"/>
<accession>A0A7Z0J836</accession>
<evidence type="ECO:0000256" key="1">
    <source>
        <dbReference type="SAM" id="MobiDB-lite"/>
    </source>
</evidence>
<dbReference type="EMBL" id="JACCFM010000001">
    <property type="protein sequence ID" value="NYJ21623.1"/>
    <property type="molecule type" value="Genomic_DNA"/>
</dbReference>
<evidence type="ECO:0000313" key="2">
    <source>
        <dbReference type="EMBL" id="NYJ21623.1"/>
    </source>
</evidence>
<feature type="region of interest" description="Disordered" evidence="1">
    <location>
        <begin position="1"/>
        <end position="32"/>
    </location>
</feature>
<sequence length="62" mass="7072">MPSDPEGLWPQPPDPTRKGRDEEREIDDVDEIPDVEEAVVGEPERGIDADDRIVEELDEFEP</sequence>
<protein>
    <submittedName>
        <fullName evidence="2">Uncharacterized protein</fullName>
    </submittedName>
</protein>
<organism evidence="2 3">
    <name type="scientific">Glaciibacter psychrotolerans</name>
    <dbReference type="NCBI Taxonomy" id="670054"/>
    <lineage>
        <taxon>Bacteria</taxon>
        <taxon>Bacillati</taxon>
        <taxon>Actinomycetota</taxon>
        <taxon>Actinomycetes</taxon>
        <taxon>Micrococcales</taxon>
        <taxon>Microbacteriaceae</taxon>
        <taxon>Glaciibacter</taxon>
    </lineage>
</organism>
<evidence type="ECO:0000313" key="3">
    <source>
        <dbReference type="Proteomes" id="UP000537260"/>
    </source>
</evidence>
<gene>
    <name evidence="2" type="ORF">HNR05_003414</name>
</gene>
<name>A0A7Z0J836_9MICO</name>